<dbReference type="PROSITE" id="PS51257">
    <property type="entry name" value="PROKAR_LIPOPROTEIN"/>
    <property type="match status" value="1"/>
</dbReference>
<organism evidence="2">
    <name type="scientific">Caldilineaceae bacterium SB0675_bin_29</name>
    <dbReference type="NCBI Taxonomy" id="2605266"/>
    <lineage>
        <taxon>Bacteria</taxon>
        <taxon>Bacillati</taxon>
        <taxon>Chloroflexota</taxon>
        <taxon>Caldilineae</taxon>
        <taxon>Caldilineales</taxon>
        <taxon>Caldilineaceae</taxon>
    </lineage>
</organism>
<feature type="chain" id="PRO_5045626312" description="DUF5666 domain-containing protein" evidence="1">
    <location>
        <begin position="19"/>
        <end position="203"/>
    </location>
</feature>
<feature type="signal peptide" evidence="1">
    <location>
        <begin position="1"/>
        <end position="18"/>
    </location>
</feature>
<proteinExistence type="predicted"/>
<dbReference type="Pfam" id="PF12869">
    <property type="entry name" value="tRNA_anti-like"/>
    <property type="match status" value="1"/>
</dbReference>
<comment type="caution">
    <text evidence="2">The sequence shown here is derived from an EMBL/GenBank/DDBJ whole genome shotgun (WGS) entry which is preliminary data.</text>
</comment>
<accession>A0A6B1G3M7</accession>
<sequence length="203" mass="21346">MRILVKCSVLVLAGSWAAAGCVAPIAPIAKEVVKVAAKEAGKGAAKEVGRSAAGAAIEEVDKTMSTPTATTVPQAILEVSPSPQPVTATATPSPYVVLQVAAQEIIDDYNEDRSEADEKYKGVVLEVFGEIARVKKDDVHYIIFHIEGGPDNVRCNLAPGQVDKWTRLNKGDRVVVVGTGVGKNRGPWGDFNLDACTLNPPSG</sequence>
<reference evidence="2" key="1">
    <citation type="submission" date="2019-09" db="EMBL/GenBank/DDBJ databases">
        <title>Characterisation of the sponge microbiome using genome-centric metagenomics.</title>
        <authorList>
            <person name="Engelberts J.P."/>
            <person name="Robbins S.J."/>
            <person name="De Goeij J.M."/>
            <person name="Aranda M."/>
            <person name="Bell S.C."/>
            <person name="Webster N.S."/>
        </authorList>
    </citation>
    <scope>NUCLEOTIDE SEQUENCE</scope>
    <source>
        <strain evidence="2">SB0675_bin_29</strain>
    </source>
</reference>
<evidence type="ECO:0000313" key="2">
    <source>
        <dbReference type="EMBL" id="MYH63017.1"/>
    </source>
</evidence>
<evidence type="ECO:0000256" key="1">
    <source>
        <dbReference type="SAM" id="SignalP"/>
    </source>
</evidence>
<gene>
    <name evidence="2" type="ORF">F4148_15100</name>
</gene>
<dbReference type="EMBL" id="VYDA01000537">
    <property type="protein sequence ID" value="MYH63017.1"/>
    <property type="molecule type" value="Genomic_DNA"/>
</dbReference>
<dbReference type="AlphaFoldDB" id="A0A6B1G3M7"/>
<dbReference type="InterPro" id="IPR024422">
    <property type="entry name" value="Protein_unknown_function_OB"/>
</dbReference>
<evidence type="ECO:0008006" key="3">
    <source>
        <dbReference type="Google" id="ProtNLM"/>
    </source>
</evidence>
<keyword evidence="1" id="KW-0732">Signal</keyword>
<protein>
    <recommendedName>
        <fullName evidence="3">DUF5666 domain-containing protein</fullName>
    </recommendedName>
</protein>
<name>A0A6B1G3M7_9CHLR</name>